<dbReference type="InterPro" id="IPR011990">
    <property type="entry name" value="TPR-like_helical_dom_sf"/>
</dbReference>
<name>A0A354YYL3_9FIRM</name>
<sequence length="439" mass="51122">MKANEYEGNFFHDVLYLKKGMVNMKESMETNINENTDSSITSLSEQAAEKILKHDITGAYEILVEAIKADVENIEILNLVARCYFLWGDFERAELCWKKVLELDTANPEASLSLEDLQDPPFQFWLKRYYEALNQVENRNYEAARNSLWELLQEKDCFVGIYQLLGLCYLAEADRYSARRVWSKGLGWDSSNQPLLNYLNIYEEESSQIVELEEASEKWIHWPALPRIRLAWLLSGVLCTVLLVQGVSYLVGQRDNDEKQSSKNKQEVEYFQQKIEKGNKAQMVLSEKPAVRFLPEEINSRGEENSMAGADYDLEQEKWYYSEGYQAYLAGDFKKSASNLGMVVSMQSKTYLHREALYYLARVYYINSDFKNAEKYFLDYTRDFPSTNYYDESLFYLACIYYFDQQEDKAREKLEKLCEAVPDSGYLTSKMALTLLGAQ</sequence>
<protein>
    <recommendedName>
        <fullName evidence="3">Tetratricopeptide repeat protein</fullName>
    </recommendedName>
</protein>
<dbReference type="Proteomes" id="UP000263273">
    <property type="component" value="Unassembled WGS sequence"/>
</dbReference>
<proteinExistence type="predicted"/>
<dbReference type="STRING" id="378794.GCA_001570625_02124"/>
<dbReference type="InterPro" id="IPR019734">
    <property type="entry name" value="TPR_rpt"/>
</dbReference>
<gene>
    <name evidence="1" type="ORF">DDZ44_05205</name>
</gene>
<reference evidence="1 2" key="1">
    <citation type="journal article" date="2018" name="Nat. Biotechnol.">
        <title>A standardized bacterial taxonomy based on genome phylogeny substantially revises the tree of life.</title>
        <authorList>
            <person name="Parks D.H."/>
            <person name="Chuvochina M."/>
            <person name="Waite D.W."/>
            <person name="Rinke C."/>
            <person name="Skarshewski A."/>
            <person name="Chaumeil P.A."/>
            <person name="Hugenholtz P."/>
        </authorList>
    </citation>
    <scope>NUCLEOTIDE SEQUENCE [LARGE SCALE GENOMIC DNA]</scope>
    <source>
        <strain evidence="1">UBA10948</strain>
    </source>
</reference>
<dbReference type="Pfam" id="PF13174">
    <property type="entry name" value="TPR_6"/>
    <property type="match status" value="1"/>
</dbReference>
<evidence type="ECO:0008006" key="3">
    <source>
        <dbReference type="Google" id="ProtNLM"/>
    </source>
</evidence>
<evidence type="ECO:0000313" key="1">
    <source>
        <dbReference type="EMBL" id="HBK53317.1"/>
    </source>
</evidence>
<accession>A0A354YYL3</accession>
<evidence type="ECO:0000313" key="2">
    <source>
        <dbReference type="Proteomes" id="UP000263273"/>
    </source>
</evidence>
<dbReference type="EMBL" id="DNZF01000113">
    <property type="protein sequence ID" value="HBK53317.1"/>
    <property type="molecule type" value="Genomic_DNA"/>
</dbReference>
<comment type="caution">
    <text evidence="1">The sequence shown here is derived from an EMBL/GenBank/DDBJ whole genome shotgun (WGS) entry which is preliminary data.</text>
</comment>
<dbReference type="Gene3D" id="1.25.40.10">
    <property type="entry name" value="Tetratricopeptide repeat domain"/>
    <property type="match status" value="2"/>
</dbReference>
<organism evidence="1 2">
    <name type="scientific">Syntrophomonas wolfei</name>
    <dbReference type="NCBI Taxonomy" id="863"/>
    <lineage>
        <taxon>Bacteria</taxon>
        <taxon>Bacillati</taxon>
        <taxon>Bacillota</taxon>
        <taxon>Clostridia</taxon>
        <taxon>Eubacteriales</taxon>
        <taxon>Syntrophomonadaceae</taxon>
        <taxon>Syntrophomonas</taxon>
    </lineage>
</organism>
<dbReference type="SUPFAM" id="SSF48452">
    <property type="entry name" value="TPR-like"/>
    <property type="match status" value="2"/>
</dbReference>
<dbReference type="RefSeq" id="WP_061214564.1">
    <property type="nucleotide sequence ID" value="NZ_DCDX01000056.1"/>
</dbReference>
<dbReference type="AlphaFoldDB" id="A0A354YYL3"/>
<dbReference type="SMART" id="SM00028">
    <property type="entry name" value="TPR"/>
    <property type="match status" value="4"/>
</dbReference>